<dbReference type="PROSITE" id="PS50995">
    <property type="entry name" value="HTH_MARR_2"/>
    <property type="match status" value="1"/>
</dbReference>
<reference evidence="6" key="1">
    <citation type="journal article" date="2019" name="Int. J. Syst. Evol. Microbiol.">
        <title>The Global Catalogue of Microorganisms (GCM) 10K type strain sequencing project: providing services to taxonomists for standard genome sequencing and annotation.</title>
        <authorList>
            <consortium name="The Broad Institute Genomics Platform"/>
            <consortium name="The Broad Institute Genome Sequencing Center for Infectious Disease"/>
            <person name="Wu L."/>
            <person name="Ma J."/>
        </authorList>
    </citation>
    <scope>NUCLEOTIDE SEQUENCE [LARGE SCALE GENOMIC DNA]</scope>
    <source>
        <strain evidence="6">CCUG 58938</strain>
    </source>
</reference>
<dbReference type="RefSeq" id="WP_377577909.1">
    <property type="nucleotide sequence ID" value="NZ_JBHTKA010000001.1"/>
</dbReference>
<comment type="caution">
    <text evidence="5">The sequence shown here is derived from an EMBL/GenBank/DDBJ whole genome shotgun (WGS) entry which is preliminary data.</text>
</comment>
<dbReference type="Proteomes" id="UP001597112">
    <property type="component" value="Unassembled WGS sequence"/>
</dbReference>
<name>A0ABW3K2K6_9BACT</name>
<dbReference type="SUPFAM" id="SSF46785">
    <property type="entry name" value="Winged helix' DNA-binding domain"/>
    <property type="match status" value="1"/>
</dbReference>
<evidence type="ECO:0000256" key="1">
    <source>
        <dbReference type="ARBA" id="ARBA00023015"/>
    </source>
</evidence>
<evidence type="ECO:0000256" key="3">
    <source>
        <dbReference type="ARBA" id="ARBA00023163"/>
    </source>
</evidence>
<accession>A0ABW3K2K6</accession>
<gene>
    <name evidence="5" type="ORF">ACFQ21_09025</name>
</gene>
<dbReference type="EMBL" id="JBHTKA010000001">
    <property type="protein sequence ID" value="MFD0999448.1"/>
    <property type="molecule type" value="Genomic_DNA"/>
</dbReference>
<feature type="domain" description="HTH marR-type" evidence="4">
    <location>
        <begin position="53"/>
        <end position="186"/>
    </location>
</feature>
<dbReference type="PANTHER" id="PTHR42756">
    <property type="entry name" value="TRANSCRIPTIONAL REGULATOR, MARR"/>
    <property type="match status" value="1"/>
</dbReference>
<keyword evidence="6" id="KW-1185">Reference proteome</keyword>
<proteinExistence type="predicted"/>
<dbReference type="PANTHER" id="PTHR42756:SF1">
    <property type="entry name" value="TRANSCRIPTIONAL REPRESSOR OF EMRAB OPERON"/>
    <property type="match status" value="1"/>
</dbReference>
<dbReference type="PRINTS" id="PR00598">
    <property type="entry name" value="HTHMARR"/>
</dbReference>
<evidence type="ECO:0000256" key="2">
    <source>
        <dbReference type="ARBA" id="ARBA00023125"/>
    </source>
</evidence>
<dbReference type="InterPro" id="IPR000835">
    <property type="entry name" value="HTH_MarR-typ"/>
</dbReference>
<dbReference type="Gene3D" id="1.10.10.10">
    <property type="entry name" value="Winged helix-like DNA-binding domain superfamily/Winged helix DNA-binding domain"/>
    <property type="match status" value="1"/>
</dbReference>
<protein>
    <submittedName>
        <fullName evidence="5">MarR family winged helix-turn-helix transcriptional regulator</fullName>
    </submittedName>
</protein>
<evidence type="ECO:0000259" key="4">
    <source>
        <dbReference type="PROSITE" id="PS50995"/>
    </source>
</evidence>
<dbReference type="InterPro" id="IPR036390">
    <property type="entry name" value="WH_DNA-bd_sf"/>
</dbReference>
<dbReference type="SMART" id="SM00347">
    <property type="entry name" value="HTH_MARR"/>
    <property type="match status" value="1"/>
</dbReference>
<keyword evidence="3" id="KW-0804">Transcription</keyword>
<evidence type="ECO:0000313" key="6">
    <source>
        <dbReference type="Proteomes" id="UP001597112"/>
    </source>
</evidence>
<sequence length="222" mass="25503">MNKTVELVNEWAKFEINHPEGSIADFCRYFLAHQNENKAKGTLVGGVVPNFTGGLLMKVIGRISKLNMLYANMALKDTEVNQIEEFGMLMTIRQNKSPRKTDVIYDNLHELSSGTDMLRRLQKRGLIKEYVDKNDKRSKRVELTTKGERTVEHCYQQIVKNARMMTHELADDDKKLAIQLLKGIEMKYSSLWLQHKSKSFSEVYMSITKADVGVGKDKGRRS</sequence>
<evidence type="ECO:0000313" key="5">
    <source>
        <dbReference type="EMBL" id="MFD0999448.1"/>
    </source>
</evidence>
<keyword evidence="2" id="KW-0238">DNA-binding</keyword>
<dbReference type="InterPro" id="IPR036388">
    <property type="entry name" value="WH-like_DNA-bd_sf"/>
</dbReference>
<organism evidence="5 6">
    <name type="scientific">Ohtaekwangia kribbensis</name>
    <dbReference type="NCBI Taxonomy" id="688913"/>
    <lineage>
        <taxon>Bacteria</taxon>
        <taxon>Pseudomonadati</taxon>
        <taxon>Bacteroidota</taxon>
        <taxon>Cytophagia</taxon>
        <taxon>Cytophagales</taxon>
        <taxon>Fulvivirgaceae</taxon>
        <taxon>Ohtaekwangia</taxon>
    </lineage>
</organism>
<keyword evidence="1" id="KW-0805">Transcription regulation</keyword>